<evidence type="ECO:0000256" key="4">
    <source>
        <dbReference type="PROSITE-ProRule" id="PRU00335"/>
    </source>
</evidence>
<dbReference type="STRING" id="943816.AN217_20440"/>
<dbReference type="InterPro" id="IPR011075">
    <property type="entry name" value="TetR_C"/>
</dbReference>
<dbReference type="EMBL" id="FOGO01000004">
    <property type="protein sequence ID" value="SER77844.1"/>
    <property type="molecule type" value="Genomic_DNA"/>
</dbReference>
<accession>A0A1H9RYT7</accession>
<evidence type="ECO:0000313" key="7">
    <source>
        <dbReference type="Proteomes" id="UP000182841"/>
    </source>
</evidence>
<evidence type="ECO:0000259" key="5">
    <source>
        <dbReference type="PROSITE" id="PS50977"/>
    </source>
</evidence>
<dbReference type="Gene3D" id="1.10.357.10">
    <property type="entry name" value="Tetracycline Repressor, domain 2"/>
    <property type="match status" value="1"/>
</dbReference>
<keyword evidence="2 4" id="KW-0238">DNA-binding</keyword>
<feature type="domain" description="HTH tetR-type" evidence="5">
    <location>
        <begin position="20"/>
        <end position="80"/>
    </location>
</feature>
<reference evidence="7" key="1">
    <citation type="submission" date="2016-10" db="EMBL/GenBank/DDBJ databases">
        <authorList>
            <person name="Varghese N."/>
            <person name="Submissions S."/>
        </authorList>
    </citation>
    <scope>NUCLEOTIDE SEQUENCE [LARGE SCALE GENOMIC DNA]</scope>
    <source>
        <strain evidence="7">CGMCC 4.6825</strain>
    </source>
</reference>
<evidence type="ECO:0000256" key="3">
    <source>
        <dbReference type="ARBA" id="ARBA00023163"/>
    </source>
</evidence>
<dbReference type="SUPFAM" id="SSF48498">
    <property type="entry name" value="Tetracyclin repressor-like, C-terminal domain"/>
    <property type="match status" value="1"/>
</dbReference>
<organism evidence="6 7">
    <name type="scientific">Streptomyces qinglanensis</name>
    <dbReference type="NCBI Taxonomy" id="943816"/>
    <lineage>
        <taxon>Bacteria</taxon>
        <taxon>Bacillati</taxon>
        <taxon>Actinomycetota</taxon>
        <taxon>Actinomycetes</taxon>
        <taxon>Kitasatosporales</taxon>
        <taxon>Streptomycetaceae</taxon>
        <taxon>Streptomyces</taxon>
    </lineage>
</organism>
<dbReference type="PROSITE" id="PS50977">
    <property type="entry name" value="HTH_TETR_2"/>
    <property type="match status" value="1"/>
</dbReference>
<dbReference type="GO" id="GO:0003677">
    <property type="term" value="F:DNA binding"/>
    <property type="evidence" value="ECO:0007669"/>
    <property type="project" value="UniProtKB-UniRule"/>
</dbReference>
<keyword evidence="3" id="KW-0804">Transcription</keyword>
<feature type="DNA-binding region" description="H-T-H motif" evidence="4">
    <location>
        <begin position="43"/>
        <end position="62"/>
    </location>
</feature>
<dbReference type="InterPro" id="IPR036271">
    <property type="entry name" value="Tet_transcr_reg_TetR-rel_C_sf"/>
</dbReference>
<protein>
    <submittedName>
        <fullName evidence="6">DNA-binding transcriptional regulator, AcrR family</fullName>
    </submittedName>
</protein>
<name>A0A1H9RYT7_9ACTN</name>
<evidence type="ECO:0000256" key="2">
    <source>
        <dbReference type="ARBA" id="ARBA00023125"/>
    </source>
</evidence>
<dbReference type="PANTHER" id="PTHR47506:SF6">
    <property type="entry name" value="HTH-TYPE TRANSCRIPTIONAL REPRESSOR NEMR"/>
    <property type="match status" value="1"/>
</dbReference>
<keyword evidence="7" id="KW-1185">Reference proteome</keyword>
<dbReference type="Pfam" id="PF16925">
    <property type="entry name" value="TetR_C_13"/>
    <property type="match status" value="1"/>
</dbReference>
<dbReference type="Proteomes" id="UP000182841">
    <property type="component" value="Unassembled WGS sequence"/>
</dbReference>
<dbReference type="InterPro" id="IPR001647">
    <property type="entry name" value="HTH_TetR"/>
</dbReference>
<evidence type="ECO:0000313" key="6">
    <source>
        <dbReference type="EMBL" id="SER77844.1"/>
    </source>
</evidence>
<dbReference type="PANTHER" id="PTHR47506">
    <property type="entry name" value="TRANSCRIPTIONAL REGULATORY PROTEIN"/>
    <property type="match status" value="1"/>
</dbReference>
<sequence length="220" mass="23782">MGEAGYDGGMSPRKSAAEARRTRERIIERSVAIGSVEGLEGLTIGRLATDLGMSKAGVLGHFGTKQALQLAALHGASGLFTRLVWEPVADLQPGLVRLRAFCEAWIRYLEQERTAFPGGCLFTAASVEFDTRGGPVHDTVARFMLRGRRLLVNDLRIAVEVGELGRGEDPEQLAFELHGLYMGLNQELQLFADATAPARTRRALDRMLGAAPPAGTAPRN</sequence>
<dbReference type="InterPro" id="IPR009057">
    <property type="entry name" value="Homeodomain-like_sf"/>
</dbReference>
<dbReference type="Gene3D" id="1.10.10.60">
    <property type="entry name" value="Homeodomain-like"/>
    <property type="match status" value="1"/>
</dbReference>
<keyword evidence="1" id="KW-0805">Transcription regulation</keyword>
<dbReference type="AlphaFoldDB" id="A0A1H9RYT7"/>
<proteinExistence type="predicted"/>
<dbReference type="SUPFAM" id="SSF46689">
    <property type="entry name" value="Homeodomain-like"/>
    <property type="match status" value="1"/>
</dbReference>
<evidence type="ECO:0000256" key="1">
    <source>
        <dbReference type="ARBA" id="ARBA00023015"/>
    </source>
</evidence>
<gene>
    <name evidence="6" type="ORF">SAMN05421870_104170</name>
</gene>